<protein>
    <submittedName>
        <fullName evidence="1">Retrovirus-related Pol polyprotein from transposon TNT 1-94</fullName>
    </submittedName>
</protein>
<dbReference type="Pfam" id="PF14223">
    <property type="entry name" value="Retrotran_gag_2"/>
    <property type="match status" value="1"/>
</dbReference>
<dbReference type="PANTHER" id="PTHR35317">
    <property type="entry name" value="OS04G0629600 PROTEIN"/>
    <property type="match status" value="1"/>
</dbReference>
<sequence>MQLLNLRRKFELLRMKDTNTIKEYGDKLLKLVNQIRVLGEDFLNRNIVQKVLVSMPERFEVKISSLEDLKDLNTISLPELLNSLQAQGQRRLLRQEENIEGVFFMKQ</sequence>
<dbReference type="EMBL" id="GGEC01018323">
    <property type="protein sequence ID" value="MBW98806.1"/>
    <property type="molecule type" value="Transcribed_RNA"/>
</dbReference>
<accession>A0A2P2JZB8</accession>
<dbReference type="AlphaFoldDB" id="A0A2P2JZB8"/>
<evidence type="ECO:0000313" key="1">
    <source>
        <dbReference type="EMBL" id="MBW98806.1"/>
    </source>
</evidence>
<proteinExistence type="predicted"/>
<name>A0A2P2JZB8_RHIMU</name>
<organism evidence="1">
    <name type="scientific">Rhizophora mucronata</name>
    <name type="common">Asiatic mangrove</name>
    <dbReference type="NCBI Taxonomy" id="61149"/>
    <lineage>
        <taxon>Eukaryota</taxon>
        <taxon>Viridiplantae</taxon>
        <taxon>Streptophyta</taxon>
        <taxon>Embryophyta</taxon>
        <taxon>Tracheophyta</taxon>
        <taxon>Spermatophyta</taxon>
        <taxon>Magnoliopsida</taxon>
        <taxon>eudicotyledons</taxon>
        <taxon>Gunneridae</taxon>
        <taxon>Pentapetalae</taxon>
        <taxon>rosids</taxon>
        <taxon>fabids</taxon>
        <taxon>Malpighiales</taxon>
        <taxon>Rhizophoraceae</taxon>
        <taxon>Rhizophora</taxon>
    </lineage>
</organism>
<dbReference type="PANTHER" id="PTHR35317:SF31">
    <property type="entry name" value="DUF4219 DOMAIN-CONTAINING PROTEIN"/>
    <property type="match status" value="1"/>
</dbReference>
<reference evidence="1" key="1">
    <citation type="submission" date="2018-02" db="EMBL/GenBank/DDBJ databases">
        <title>Rhizophora mucronata_Transcriptome.</title>
        <authorList>
            <person name="Meera S.P."/>
            <person name="Sreeshan A."/>
            <person name="Augustine A."/>
        </authorList>
    </citation>
    <scope>NUCLEOTIDE SEQUENCE</scope>
    <source>
        <tissue evidence="1">Leaf</tissue>
    </source>
</reference>